<evidence type="ECO:0000313" key="1">
    <source>
        <dbReference type="EMBL" id="KUG21390.1"/>
    </source>
</evidence>
<gene>
    <name evidence="1" type="ORF">ASZ90_008860</name>
</gene>
<sequence length="202" mass="21405">MSLIHDAISKLESMLQGSGCEDTPVTLTVNHDAYVCQYPKGVCMEGCFGGKAGQFVTKFPTRATTRPSFMYAAPLGSEQQRAAACAIVNAVSAFLCIARRTYACIPKDHYAPCLAGLREELAGLRICAIGSAPGIRQHMADQLVDDPASADLLLVVGDGLISDEGLAAIHAHLGKKRVIFVGPSTAGVSGLLNLEHWCPYGR</sequence>
<dbReference type="AlphaFoldDB" id="A0A0W8FL89"/>
<organism evidence="1">
    <name type="scientific">hydrocarbon metagenome</name>
    <dbReference type="NCBI Taxonomy" id="938273"/>
    <lineage>
        <taxon>unclassified sequences</taxon>
        <taxon>metagenomes</taxon>
        <taxon>ecological metagenomes</taxon>
    </lineage>
</organism>
<name>A0A0W8FL89_9ZZZZ</name>
<accession>A0A0W8FL89</accession>
<protein>
    <submittedName>
        <fullName evidence="1">Uncharacterized protein</fullName>
    </submittedName>
</protein>
<comment type="caution">
    <text evidence="1">The sequence shown here is derived from an EMBL/GenBank/DDBJ whole genome shotgun (WGS) entry which is preliminary data.</text>
</comment>
<reference evidence="1" key="1">
    <citation type="journal article" date="2015" name="Proc. Natl. Acad. Sci. U.S.A.">
        <title>Networks of energetic and metabolic interactions define dynamics in microbial communities.</title>
        <authorList>
            <person name="Embree M."/>
            <person name="Liu J.K."/>
            <person name="Al-Bassam M.M."/>
            <person name="Zengler K."/>
        </authorList>
    </citation>
    <scope>NUCLEOTIDE SEQUENCE</scope>
</reference>
<dbReference type="EMBL" id="LNQE01001067">
    <property type="protein sequence ID" value="KUG21390.1"/>
    <property type="molecule type" value="Genomic_DNA"/>
</dbReference>
<proteinExistence type="predicted"/>